<dbReference type="InterPro" id="IPR036388">
    <property type="entry name" value="WH-like_DNA-bd_sf"/>
</dbReference>
<keyword evidence="2" id="KW-0805">Transcription regulation</keyword>
<dbReference type="PANTHER" id="PTHR30346">
    <property type="entry name" value="TRANSCRIPTIONAL DUAL REGULATOR HCAR-RELATED"/>
    <property type="match status" value="1"/>
</dbReference>
<keyword evidence="4" id="KW-0804">Transcription</keyword>
<comment type="similarity">
    <text evidence="1">Belongs to the LysR transcriptional regulatory family.</text>
</comment>
<evidence type="ECO:0000313" key="6">
    <source>
        <dbReference type="EMBL" id="GIH00429.1"/>
    </source>
</evidence>
<dbReference type="PANTHER" id="PTHR30346:SF0">
    <property type="entry name" value="HCA OPERON TRANSCRIPTIONAL ACTIVATOR HCAR"/>
    <property type="match status" value="1"/>
</dbReference>
<keyword evidence="7" id="KW-1185">Reference proteome</keyword>
<gene>
    <name evidence="6" type="ORF">Pma05_70010</name>
</gene>
<dbReference type="PROSITE" id="PS50931">
    <property type="entry name" value="HTH_LYSR"/>
    <property type="match status" value="1"/>
</dbReference>
<keyword evidence="3" id="KW-0238">DNA-binding</keyword>
<evidence type="ECO:0000256" key="1">
    <source>
        <dbReference type="ARBA" id="ARBA00009437"/>
    </source>
</evidence>
<dbReference type="InterPro" id="IPR000847">
    <property type="entry name" value="LysR_HTH_N"/>
</dbReference>
<dbReference type="InterPro" id="IPR005119">
    <property type="entry name" value="LysR_subst-bd"/>
</dbReference>
<organism evidence="6 7">
    <name type="scientific">Plantactinospora mayteni</name>
    <dbReference type="NCBI Taxonomy" id="566021"/>
    <lineage>
        <taxon>Bacteria</taxon>
        <taxon>Bacillati</taxon>
        <taxon>Actinomycetota</taxon>
        <taxon>Actinomycetes</taxon>
        <taxon>Micromonosporales</taxon>
        <taxon>Micromonosporaceae</taxon>
        <taxon>Plantactinospora</taxon>
    </lineage>
</organism>
<dbReference type="Gene3D" id="1.10.10.10">
    <property type="entry name" value="Winged helix-like DNA-binding domain superfamily/Winged helix DNA-binding domain"/>
    <property type="match status" value="1"/>
</dbReference>
<protein>
    <submittedName>
        <fullName evidence="6">LysR family transcriptional regulator</fullName>
    </submittedName>
</protein>
<evidence type="ECO:0000313" key="7">
    <source>
        <dbReference type="Proteomes" id="UP000621500"/>
    </source>
</evidence>
<accession>A0ABQ4F0J0</accession>
<dbReference type="Pfam" id="PF03466">
    <property type="entry name" value="LysR_substrate"/>
    <property type="match status" value="1"/>
</dbReference>
<sequence>MDKGAADLDVGAVRAFVAVAEERFFSESAARLGISQQAVSKRIAVLEKDLGVALFTRTSRGAQLTVDGQAFLPHARTLLRVEARAVASVRPERRTLRIDVLNRRVGPAALLHNFHRAYPDIDLDVVTLVDIGVDQAVDAIESGAIDASFRAVTVPEQQLREGVMAARVLDDPHQLLTGPAHPLAAARAVTPADLVGHRIWIPGIVPGTEWAAYYDDLAAAFGLTIERIGPNFGTDHLLDVLADSPTLATLTGEQVRLLWPADYDLRRIPVREPTPVYPHSLIWHRDNPHPGLATLRNYIRFAQRPHRDAETWVPKWAMPRAWS</sequence>
<dbReference type="Gene3D" id="3.40.190.290">
    <property type="match status" value="1"/>
</dbReference>
<evidence type="ECO:0000256" key="4">
    <source>
        <dbReference type="ARBA" id="ARBA00023163"/>
    </source>
</evidence>
<evidence type="ECO:0000256" key="3">
    <source>
        <dbReference type="ARBA" id="ARBA00023125"/>
    </source>
</evidence>
<comment type="caution">
    <text evidence="6">The sequence shown here is derived from an EMBL/GenBank/DDBJ whole genome shotgun (WGS) entry which is preliminary data.</text>
</comment>
<dbReference type="EMBL" id="BONX01000053">
    <property type="protein sequence ID" value="GIH00429.1"/>
    <property type="molecule type" value="Genomic_DNA"/>
</dbReference>
<evidence type="ECO:0000256" key="2">
    <source>
        <dbReference type="ARBA" id="ARBA00023015"/>
    </source>
</evidence>
<dbReference type="RefSeq" id="WP_203861740.1">
    <property type="nucleotide sequence ID" value="NZ_BAAAZQ010000023.1"/>
</dbReference>
<dbReference type="InterPro" id="IPR036390">
    <property type="entry name" value="WH_DNA-bd_sf"/>
</dbReference>
<reference evidence="6 7" key="1">
    <citation type="submission" date="2021-01" db="EMBL/GenBank/DDBJ databases">
        <title>Whole genome shotgun sequence of Plantactinospora mayteni NBRC 109088.</title>
        <authorList>
            <person name="Komaki H."/>
            <person name="Tamura T."/>
        </authorList>
    </citation>
    <scope>NUCLEOTIDE SEQUENCE [LARGE SCALE GENOMIC DNA]</scope>
    <source>
        <strain evidence="6 7">NBRC 109088</strain>
    </source>
</reference>
<dbReference type="Pfam" id="PF00126">
    <property type="entry name" value="HTH_1"/>
    <property type="match status" value="1"/>
</dbReference>
<evidence type="ECO:0000259" key="5">
    <source>
        <dbReference type="PROSITE" id="PS50931"/>
    </source>
</evidence>
<feature type="domain" description="HTH lysR-type" evidence="5">
    <location>
        <begin position="8"/>
        <end position="65"/>
    </location>
</feature>
<dbReference type="SUPFAM" id="SSF53850">
    <property type="entry name" value="Periplasmic binding protein-like II"/>
    <property type="match status" value="1"/>
</dbReference>
<dbReference type="PRINTS" id="PR00039">
    <property type="entry name" value="HTHLYSR"/>
</dbReference>
<name>A0ABQ4F0J0_9ACTN</name>
<dbReference type="SUPFAM" id="SSF46785">
    <property type="entry name" value="Winged helix' DNA-binding domain"/>
    <property type="match status" value="1"/>
</dbReference>
<dbReference type="Proteomes" id="UP000621500">
    <property type="component" value="Unassembled WGS sequence"/>
</dbReference>
<proteinExistence type="inferred from homology"/>